<evidence type="ECO:0000313" key="2">
    <source>
        <dbReference type="Proteomes" id="UP000824264"/>
    </source>
</evidence>
<sequence>MSLPPNIERFNQNAAKIFSLLYESFPVPRSIGIGEIDIDAELSEATGELTPAGEVAHATFIWLEGSGYITFRKNMEVLFTDCVLTAKGLEVLNAIPSSLSTSQTAGEFVSKAVKAGAAESVSSAVKFILAKGIEYVPLVINTVSN</sequence>
<name>A0A9D1R041_9BACT</name>
<proteinExistence type="predicted"/>
<reference evidence="1" key="1">
    <citation type="journal article" date="2021" name="PeerJ">
        <title>Extensive microbial diversity within the chicken gut microbiome revealed by metagenomics and culture.</title>
        <authorList>
            <person name="Gilroy R."/>
            <person name="Ravi A."/>
            <person name="Getino M."/>
            <person name="Pursley I."/>
            <person name="Horton D.L."/>
            <person name="Alikhan N.F."/>
            <person name="Baker D."/>
            <person name="Gharbi K."/>
            <person name="Hall N."/>
            <person name="Watson M."/>
            <person name="Adriaenssens E.M."/>
            <person name="Foster-Nyarko E."/>
            <person name="Jarju S."/>
            <person name="Secka A."/>
            <person name="Antonio M."/>
            <person name="Oren A."/>
            <person name="Chaudhuri R.R."/>
            <person name="La Ragione R."/>
            <person name="Hildebrand F."/>
            <person name="Pallen M.J."/>
        </authorList>
    </citation>
    <scope>NUCLEOTIDE SEQUENCE</scope>
    <source>
        <strain evidence="1">ChiSxjej5B17-1746</strain>
    </source>
</reference>
<evidence type="ECO:0008006" key="3">
    <source>
        <dbReference type="Google" id="ProtNLM"/>
    </source>
</evidence>
<comment type="caution">
    <text evidence="1">The sequence shown here is derived from an EMBL/GenBank/DDBJ whole genome shotgun (WGS) entry which is preliminary data.</text>
</comment>
<protein>
    <recommendedName>
        <fullName evidence="3">DUF2513 domain-containing protein</fullName>
    </recommendedName>
</protein>
<gene>
    <name evidence="1" type="ORF">H9874_06610</name>
</gene>
<dbReference type="AlphaFoldDB" id="A0A9D1R041"/>
<dbReference type="Proteomes" id="UP000824264">
    <property type="component" value="Unassembled WGS sequence"/>
</dbReference>
<reference evidence="1" key="2">
    <citation type="submission" date="2021-04" db="EMBL/GenBank/DDBJ databases">
        <authorList>
            <person name="Gilroy R."/>
        </authorList>
    </citation>
    <scope>NUCLEOTIDE SEQUENCE</scope>
    <source>
        <strain evidence="1">ChiSxjej5B17-1746</strain>
    </source>
</reference>
<dbReference type="EMBL" id="DXGI01000246">
    <property type="protein sequence ID" value="HIW78799.1"/>
    <property type="molecule type" value="Genomic_DNA"/>
</dbReference>
<accession>A0A9D1R041</accession>
<evidence type="ECO:0000313" key="1">
    <source>
        <dbReference type="EMBL" id="HIW78799.1"/>
    </source>
</evidence>
<organism evidence="1 2">
    <name type="scientific">Candidatus Bilophila faecipullorum</name>
    <dbReference type="NCBI Taxonomy" id="2838482"/>
    <lineage>
        <taxon>Bacteria</taxon>
        <taxon>Pseudomonadati</taxon>
        <taxon>Thermodesulfobacteriota</taxon>
        <taxon>Desulfovibrionia</taxon>
        <taxon>Desulfovibrionales</taxon>
        <taxon>Desulfovibrionaceae</taxon>
        <taxon>Bilophila</taxon>
    </lineage>
</organism>